<sequence length="113" mass="12263">MEKILILLIIVSSYAYSWDNGGVNTYINNVTVLQDGEFYVDVTDDICGEASNKRVGYVFKNATPNSINQSEAGVSMLLSTALTAQTTQSPVRIYADNGNGAWACKMGAIKIMK</sequence>
<evidence type="ECO:0000313" key="1">
    <source>
        <dbReference type="EMBL" id="AJR05711.1"/>
    </source>
</evidence>
<dbReference type="HOGENOM" id="CLU_2131105_0_0_6"/>
<dbReference type="Proteomes" id="UP000032303">
    <property type="component" value="Chromosome 1"/>
</dbReference>
<keyword evidence="2" id="KW-1185">Reference proteome</keyword>
<name>A0A0C5W2Y1_9GAMM</name>
<dbReference type="EMBL" id="CP005973">
    <property type="protein sequence ID" value="AJR05711.1"/>
    <property type="molecule type" value="Genomic_DNA"/>
</dbReference>
<reference evidence="1 2" key="1">
    <citation type="submission" date="2013-05" db="EMBL/GenBank/DDBJ databases">
        <title>Complete genome sequence of the lipase-producing bacterium Photobacterium gaetbulicola Gung47.</title>
        <authorList>
            <person name="Kim Y.-O."/>
        </authorList>
    </citation>
    <scope>NUCLEOTIDE SEQUENCE [LARGE SCALE GENOMIC DNA]</scope>
    <source>
        <strain evidence="1 2">Gung47</strain>
    </source>
</reference>
<dbReference type="AlphaFoldDB" id="A0A0C5W2Y1"/>
<protein>
    <submittedName>
        <fullName evidence="1">Uncharacterized protein</fullName>
    </submittedName>
</protein>
<dbReference type="PATRIC" id="fig|658445.3.peg.743"/>
<organism evidence="1 2">
    <name type="scientific">Photobacterium gaetbulicola Gung47</name>
    <dbReference type="NCBI Taxonomy" id="658445"/>
    <lineage>
        <taxon>Bacteria</taxon>
        <taxon>Pseudomonadati</taxon>
        <taxon>Pseudomonadota</taxon>
        <taxon>Gammaproteobacteria</taxon>
        <taxon>Vibrionales</taxon>
        <taxon>Vibrionaceae</taxon>
        <taxon>Photobacterium</taxon>
    </lineage>
</organism>
<dbReference type="KEGG" id="pgb:H744_1c0686"/>
<accession>A0A0C5W2Y1</accession>
<evidence type="ECO:0000313" key="2">
    <source>
        <dbReference type="Proteomes" id="UP000032303"/>
    </source>
</evidence>
<proteinExistence type="predicted"/>
<gene>
    <name evidence="1" type="ORF">H744_1c0686</name>
</gene>